<evidence type="ECO:0000313" key="3">
    <source>
        <dbReference type="EMBL" id="CUQ84690.1"/>
    </source>
</evidence>
<reference evidence="3 4" key="1">
    <citation type="submission" date="2015-09" db="EMBL/GenBank/DDBJ databases">
        <authorList>
            <consortium name="Pathogen Informatics"/>
        </authorList>
    </citation>
    <scope>NUCLEOTIDE SEQUENCE [LARGE SCALE GENOMIC DNA]</scope>
    <source>
        <strain evidence="3 4">2789STDY5834878</strain>
    </source>
</reference>
<keyword evidence="1" id="KW-1133">Transmembrane helix</keyword>
<organism evidence="3 4">
    <name type="scientific">Lachnospira eligens</name>
    <dbReference type="NCBI Taxonomy" id="39485"/>
    <lineage>
        <taxon>Bacteria</taxon>
        <taxon>Bacillati</taxon>
        <taxon>Bacillota</taxon>
        <taxon>Clostridia</taxon>
        <taxon>Lachnospirales</taxon>
        <taxon>Lachnospiraceae</taxon>
        <taxon>Lachnospira</taxon>
    </lineage>
</organism>
<dbReference type="RefSeq" id="WP_055286899.1">
    <property type="nucleotide sequence ID" value="NZ_CABIXW010000004.1"/>
</dbReference>
<gene>
    <name evidence="3" type="ORF">ERS852492_01457</name>
</gene>
<keyword evidence="1" id="KW-0812">Transmembrane</keyword>
<evidence type="ECO:0000256" key="1">
    <source>
        <dbReference type="SAM" id="Phobius"/>
    </source>
</evidence>
<protein>
    <submittedName>
        <fullName evidence="3">Predicted membrane protein</fullName>
    </submittedName>
</protein>
<keyword evidence="1" id="KW-0472">Membrane</keyword>
<evidence type="ECO:0000313" key="4">
    <source>
        <dbReference type="Proteomes" id="UP000095780"/>
    </source>
</evidence>
<accession>A0A174ZN60</accession>
<dbReference type="Pfam" id="PF13240">
    <property type="entry name" value="Zn_Ribbon_1"/>
    <property type="match status" value="1"/>
</dbReference>
<feature type="transmembrane region" description="Helical" evidence="1">
    <location>
        <begin position="33"/>
        <end position="55"/>
    </location>
</feature>
<sequence length="200" mass="22991">MKCLKCHAEIDETSKFCTVCGTKVPDWKKLKALTIKLSGIAVIIIVALIAVVSNVNGPDKVIKKYVRAIETSNGKLMYKVYAPEYNEYLIGPGSFYSDKDELIDDYTEECKDNYEELLGNNTKPQKIKYEIIKKEKLDKDELHDLNACLEDQLDFKRNSASTAYNVTFICYMPGSDDVYTLERYIFKIRGKWYMGRGFIL</sequence>
<proteinExistence type="predicted"/>
<feature type="domain" description="Zinc-ribbon" evidence="2">
    <location>
        <begin position="2"/>
        <end position="24"/>
    </location>
</feature>
<dbReference type="InterPro" id="IPR026870">
    <property type="entry name" value="Zinc_ribbon_dom"/>
</dbReference>
<dbReference type="EMBL" id="CZBV01000004">
    <property type="protein sequence ID" value="CUQ84690.1"/>
    <property type="molecule type" value="Genomic_DNA"/>
</dbReference>
<dbReference type="AlphaFoldDB" id="A0A174ZN60"/>
<name>A0A174ZN60_9FIRM</name>
<evidence type="ECO:0000259" key="2">
    <source>
        <dbReference type="Pfam" id="PF13240"/>
    </source>
</evidence>
<dbReference type="Proteomes" id="UP000095780">
    <property type="component" value="Unassembled WGS sequence"/>
</dbReference>